<reference evidence="7" key="1">
    <citation type="journal article" date="2014" name="Front. Microbiol.">
        <title>High frequency of phylogenetically diverse reductive dehalogenase-homologous genes in deep subseafloor sedimentary metagenomes.</title>
        <authorList>
            <person name="Kawai M."/>
            <person name="Futagami T."/>
            <person name="Toyoda A."/>
            <person name="Takaki Y."/>
            <person name="Nishi S."/>
            <person name="Hori S."/>
            <person name="Arai W."/>
            <person name="Tsubouchi T."/>
            <person name="Morono Y."/>
            <person name="Uchiyama I."/>
            <person name="Ito T."/>
            <person name="Fujiyama A."/>
            <person name="Inagaki F."/>
            <person name="Takami H."/>
        </authorList>
    </citation>
    <scope>NUCLEOTIDE SEQUENCE</scope>
    <source>
        <strain evidence="7">Expedition CK06-06</strain>
    </source>
</reference>
<dbReference type="Pfam" id="PF02310">
    <property type="entry name" value="B12-binding"/>
    <property type="match status" value="1"/>
</dbReference>
<proteinExistence type="predicted"/>
<protein>
    <recommendedName>
        <fullName evidence="6">B12-binding domain-containing protein</fullName>
    </recommendedName>
</protein>
<dbReference type="PANTHER" id="PTHR43409">
    <property type="entry name" value="ANAEROBIC MAGNESIUM-PROTOPORPHYRIN IX MONOMETHYL ESTER CYCLASE-RELATED"/>
    <property type="match status" value="1"/>
</dbReference>
<dbReference type="PROSITE" id="PS51332">
    <property type="entry name" value="B12_BINDING"/>
    <property type="match status" value="1"/>
</dbReference>
<keyword evidence="5" id="KW-0411">Iron-sulfur</keyword>
<comment type="caution">
    <text evidence="7">The sequence shown here is derived from an EMBL/GenBank/DDBJ whole genome shotgun (WGS) entry which is preliminary data.</text>
</comment>
<keyword evidence="4" id="KW-0408">Iron</keyword>
<dbReference type="Gene3D" id="3.40.50.280">
    <property type="entry name" value="Cobalamin-binding domain"/>
    <property type="match status" value="1"/>
</dbReference>
<keyword evidence="2" id="KW-0949">S-adenosyl-L-methionine</keyword>
<gene>
    <name evidence="7" type="ORF">S06H3_46446</name>
</gene>
<evidence type="ECO:0000256" key="1">
    <source>
        <dbReference type="ARBA" id="ARBA00001966"/>
    </source>
</evidence>
<evidence type="ECO:0000313" key="7">
    <source>
        <dbReference type="EMBL" id="GAI40986.1"/>
    </source>
</evidence>
<dbReference type="GO" id="GO:0046872">
    <property type="term" value="F:metal ion binding"/>
    <property type="evidence" value="ECO:0007669"/>
    <property type="project" value="UniProtKB-KW"/>
</dbReference>
<dbReference type="SUPFAM" id="SSF52242">
    <property type="entry name" value="Cobalamin (vitamin B12)-binding domain"/>
    <property type="match status" value="1"/>
</dbReference>
<name>X1PEV7_9ZZZZ</name>
<organism evidence="7">
    <name type="scientific">marine sediment metagenome</name>
    <dbReference type="NCBI Taxonomy" id="412755"/>
    <lineage>
        <taxon>unclassified sequences</taxon>
        <taxon>metagenomes</taxon>
        <taxon>ecological metagenomes</taxon>
    </lineage>
</organism>
<sequence length="195" mass="21327">MKTVLINPPQNTKYPQPPLGLASIAAVLERENYQAEILDANALPLSESEIAKEIGNVDITGITAMTPFINSAIKVAKEIKKEKPGSTVIVGGAHVTVLPEETLSNVPEIDIIVRGEGEETVVELYNALKSGISLQNVRGITYRDNGRVISTPMRPPIADLDSLPFPAYHLLPLHRALYILQPYRLLPRAYIDPSI</sequence>
<evidence type="ECO:0000256" key="2">
    <source>
        <dbReference type="ARBA" id="ARBA00022691"/>
    </source>
</evidence>
<accession>X1PEV7</accession>
<dbReference type="InterPro" id="IPR036724">
    <property type="entry name" value="Cobalamin-bd_sf"/>
</dbReference>
<dbReference type="InterPro" id="IPR051198">
    <property type="entry name" value="BchE-like"/>
</dbReference>
<keyword evidence="3" id="KW-0479">Metal-binding</keyword>
<dbReference type="GO" id="GO:0051536">
    <property type="term" value="F:iron-sulfur cluster binding"/>
    <property type="evidence" value="ECO:0007669"/>
    <property type="project" value="UniProtKB-KW"/>
</dbReference>
<dbReference type="InterPro" id="IPR006158">
    <property type="entry name" value="Cobalamin-bd"/>
</dbReference>
<comment type="cofactor">
    <cofactor evidence="1">
        <name>[4Fe-4S] cluster</name>
        <dbReference type="ChEBI" id="CHEBI:49883"/>
    </cofactor>
</comment>
<evidence type="ECO:0000256" key="3">
    <source>
        <dbReference type="ARBA" id="ARBA00022723"/>
    </source>
</evidence>
<dbReference type="AlphaFoldDB" id="X1PEV7"/>
<dbReference type="PANTHER" id="PTHR43409:SF7">
    <property type="entry name" value="BLL1977 PROTEIN"/>
    <property type="match status" value="1"/>
</dbReference>
<evidence type="ECO:0000259" key="6">
    <source>
        <dbReference type="PROSITE" id="PS51332"/>
    </source>
</evidence>
<dbReference type="GO" id="GO:0031419">
    <property type="term" value="F:cobalamin binding"/>
    <property type="evidence" value="ECO:0007669"/>
    <property type="project" value="InterPro"/>
</dbReference>
<feature type="domain" description="B12-binding" evidence="6">
    <location>
        <begin position="1"/>
        <end position="135"/>
    </location>
</feature>
<dbReference type="CDD" id="cd02068">
    <property type="entry name" value="radical_SAM_B12_BD"/>
    <property type="match status" value="1"/>
</dbReference>
<evidence type="ECO:0000256" key="4">
    <source>
        <dbReference type="ARBA" id="ARBA00023004"/>
    </source>
</evidence>
<evidence type="ECO:0000256" key="5">
    <source>
        <dbReference type="ARBA" id="ARBA00023014"/>
    </source>
</evidence>
<dbReference type="EMBL" id="BARV01029088">
    <property type="protein sequence ID" value="GAI40986.1"/>
    <property type="molecule type" value="Genomic_DNA"/>
</dbReference>